<gene>
    <name evidence="1" type="ORF">Sradi_1789300</name>
</gene>
<evidence type="ECO:0000313" key="1">
    <source>
        <dbReference type="EMBL" id="KAL0408549.1"/>
    </source>
</evidence>
<reference evidence="1" key="1">
    <citation type="submission" date="2020-06" db="EMBL/GenBank/DDBJ databases">
        <authorList>
            <person name="Li T."/>
            <person name="Hu X."/>
            <person name="Zhang T."/>
            <person name="Song X."/>
            <person name="Zhang H."/>
            <person name="Dai N."/>
            <person name="Sheng W."/>
            <person name="Hou X."/>
            <person name="Wei L."/>
        </authorList>
    </citation>
    <scope>NUCLEOTIDE SEQUENCE</scope>
    <source>
        <strain evidence="1">G02</strain>
        <tissue evidence="1">Leaf</tissue>
    </source>
</reference>
<protein>
    <submittedName>
        <fullName evidence="1">Uncharacterized protein</fullName>
    </submittedName>
</protein>
<proteinExistence type="predicted"/>
<dbReference type="AlphaFoldDB" id="A0AAW2TV32"/>
<sequence>MGGEHLPVAKGDGFDRTHRNLLDIKRVEKGVIYDLVDVDFVAGGCVEEIVMQGKEIYVCAAVGLEGSKENGGGGRIRRGVFGGGYEFLERRN</sequence>
<reference evidence="1" key="2">
    <citation type="journal article" date="2024" name="Plant">
        <title>Genomic evolution and insights into agronomic trait innovations of Sesamum species.</title>
        <authorList>
            <person name="Miao H."/>
            <person name="Wang L."/>
            <person name="Qu L."/>
            <person name="Liu H."/>
            <person name="Sun Y."/>
            <person name="Le M."/>
            <person name="Wang Q."/>
            <person name="Wei S."/>
            <person name="Zheng Y."/>
            <person name="Lin W."/>
            <person name="Duan Y."/>
            <person name="Cao H."/>
            <person name="Xiong S."/>
            <person name="Wang X."/>
            <person name="Wei L."/>
            <person name="Li C."/>
            <person name="Ma Q."/>
            <person name="Ju M."/>
            <person name="Zhao R."/>
            <person name="Li G."/>
            <person name="Mu C."/>
            <person name="Tian Q."/>
            <person name="Mei H."/>
            <person name="Zhang T."/>
            <person name="Gao T."/>
            <person name="Zhang H."/>
        </authorList>
    </citation>
    <scope>NUCLEOTIDE SEQUENCE</scope>
    <source>
        <strain evidence="1">G02</strain>
    </source>
</reference>
<comment type="caution">
    <text evidence="1">The sequence shown here is derived from an EMBL/GenBank/DDBJ whole genome shotgun (WGS) entry which is preliminary data.</text>
</comment>
<name>A0AAW2TV32_SESRA</name>
<dbReference type="EMBL" id="JACGWJ010000007">
    <property type="protein sequence ID" value="KAL0408549.1"/>
    <property type="molecule type" value="Genomic_DNA"/>
</dbReference>
<organism evidence="1">
    <name type="scientific">Sesamum radiatum</name>
    <name type="common">Black benniseed</name>
    <dbReference type="NCBI Taxonomy" id="300843"/>
    <lineage>
        <taxon>Eukaryota</taxon>
        <taxon>Viridiplantae</taxon>
        <taxon>Streptophyta</taxon>
        <taxon>Embryophyta</taxon>
        <taxon>Tracheophyta</taxon>
        <taxon>Spermatophyta</taxon>
        <taxon>Magnoliopsida</taxon>
        <taxon>eudicotyledons</taxon>
        <taxon>Gunneridae</taxon>
        <taxon>Pentapetalae</taxon>
        <taxon>asterids</taxon>
        <taxon>lamiids</taxon>
        <taxon>Lamiales</taxon>
        <taxon>Pedaliaceae</taxon>
        <taxon>Sesamum</taxon>
    </lineage>
</organism>
<accession>A0AAW2TV32</accession>